<name>A0ABP7QS10_9PSEU</name>
<comment type="caution">
    <text evidence="1">The sequence shown here is derived from an EMBL/GenBank/DDBJ whole genome shotgun (WGS) entry which is preliminary data.</text>
</comment>
<keyword evidence="2" id="KW-1185">Reference proteome</keyword>
<dbReference type="RefSeq" id="WP_344870491.1">
    <property type="nucleotide sequence ID" value="NZ_BAABAL010000003.1"/>
</dbReference>
<gene>
    <name evidence="1" type="ORF">GCM10022247_01940</name>
</gene>
<reference evidence="2" key="1">
    <citation type="journal article" date="2019" name="Int. J. Syst. Evol. Microbiol.">
        <title>The Global Catalogue of Microorganisms (GCM) 10K type strain sequencing project: providing services to taxonomists for standard genome sequencing and annotation.</title>
        <authorList>
            <consortium name="The Broad Institute Genomics Platform"/>
            <consortium name="The Broad Institute Genome Sequencing Center for Infectious Disease"/>
            <person name="Wu L."/>
            <person name="Ma J."/>
        </authorList>
    </citation>
    <scope>NUCLEOTIDE SEQUENCE [LARGE SCALE GENOMIC DNA]</scope>
    <source>
        <strain evidence="2">JCM 17342</strain>
    </source>
</reference>
<evidence type="ECO:0000313" key="2">
    <source>
        <dbReference type="Proteomes" id="UP001501747"/>
    </source>
</evidence>
<dbReference type="EMBL" id="BAABAL010000003">
    <property type="protein sequence ID" value="GAA3987247.1"/>
    <property type="molecule type" value="Genomic_DNA"/>
</dbReference>
<proteinExistence type="predicted"/>
<organism evidence="1 2">
    <name type="scientific">Allokutzneria multivorans</name>
    <dbReference type="NCBI Taxonomy" id="1142134"/>
    <lineage>
        <taxon>Bacteria</taxon>
        <taxon>Bacillati</taxon>
        <taxon>Actinomycetota</taxon>
        <taxon>Actinomycetes</taxon>
        <taxon>Pseudonocardiales</taxon>
        <taxon>Pseudonocardiaceae</taxon>
        <taxon>Allokutzneria</taxon>
    </lineage>
</organism>
<dbReference type="Proteomes" id="UP001501747">
    <property type="component" value="Unassembled WGS sequence"/>
</dbReference>
<accession>A0ABP7QS10</accession>
<sequence length="380" mass="41263">MKSFSPAHELSALPAGAAIDEELAAKVGLRPGTRLSRLSSQWADRPAPGPLGGGVLPELELHGGASRHPHVPAWVALLGSEIEWIRQEAARGLRWLPVEGVPGKDRNSLAELMRAVRRSRMPVKARNAALYFLAEIGWYEIEPADRALLQRLIRTKLAQPEVPALVTFHDVTWFAVSTSDQAAVLDALGLCDPLPVTLSMGLGLFTSGWDWHHDQVFVTPVLDGWTLLLSRDFLVEDAGRLCEELSRRFGTAHHYTELTDAGGGEHTSWRVAESGVTVLTCGHGEAIPRIGPPDPVTGRTPTVDELRVRIGRRGHHPNPPPPFPGWEFAARTVAGSLSVCPRTLGPHTRVEGTGVIAAWRQTSFRRAGAFPLGDGAWSFG</sequence>
<protein>
    <submittedName>
        <fullName evidence="1">Uncharacterized protein</fullName>
    </submittedName>
</protein>
<evidence type="ECO:0000313" key="1">
    <source>
        <dbReference type="EMBL" id="GAA3987247.1"/>
    </source>
</evidence>